<sequence length="628" mass="72187">MAEKNTEESEKAKCSHFFEETMLFKHLERQLKICRSLNLDTTDLDVGSYLEKHLFCPKDRKTENNPQLNFYPPFLIPECLALHYPFFLSVNIPLSCKANRSGTKTYQDWTETNTLLTSFPNLEKCKWDDSLGNVDAIEELESNQRLIKLDQDSLRLLWCKEKAKYFSTFSYPSLSLPPALQKLLIEIFIGKHQEPNNLSEKYEPAITQEMLDLLGIEDNLHEIQEKLFLATTYGTTLMCMKKLIGQKKFIMNCQESLHYTFNHGFVKLTQMLTDINLSEFVTFHGLTHRNRLNNPYQHSQLENQDKRDFLTDSIYLFLVLTWQTAMDIWGQTLDETTINQIKERLDKAGLQILKAPTALAAAEEISNIIFPDLLLNAFTSSLPDFINQAQIGNFRTFICSKSGIPQSICPFLPSDFVPLSHMESHPILWTHVTLLQTAQFLLNHGDYLHTPDKPYTVSTLYCNCNLCSPHRMPCYNTSLLNEILTIGKFEFQKADESQSLKLTPQTFANAYLAKTAADDFFYDKIIHYNSNKEKFNHQLTACVLKDEKLLAALTEMQVRREKELLKRGSGVYLDPESGEQLNGQSLLHGETIPTHEQKTQGKGNGYDVSLSAKAEQPGRRTLERRRSQ</sequence>
<reference evidence="15 16" key="1">
    <citation type="submission" date="2011-12" db="EMBL/GenBank/DDBJ databases">
        <title>Genome analysis of Bovine adenovirus 6 reveals a need to establish a new species: Bovine adenovirus E.</title>
        <authorList>
            <person name="Erdei N."/>
            <person name="Szathmary R."/>
            <person name="Harrach B."/>
            <person name="Benko M."/>
        </authorList>
    </citation>
    <scope>NUCLEOTIDE SEQUENCE [LARGE SCALE GENOMIC DNA]</scope>
    <source>
        <strain evidence="15">671130</strain>
    </source>
</reference>
<keyword evidence="7" id="KW-0694">RNA-binding</keyword>
<evidence type="ECO:0000256" key="6">
    <source>
        <dbReference type="ARBA" id="ARBA00022809"/>
    </source>
</evidence>
<keyword evidence="13" id="KW-1075">Inhibition of eukaryotic host translation factors by virus</keyword>
<proteinExistence type="predicted"/>
<evidence type="ECO:0000256" key="12">
    <source>
        <dbReference type="ARBA" id="ARBA00023247"/>
    </source>
</evidence>
<dbReference type="EMBL" id="JQ345700">
    <property type="protein sequence ID" value="AFV70645.1"/>
    <property type="molecule type" value="Genomic_DNA"/>
</dbReference>
<keyword evidence="9" id="KW-1190">Host gene expression shutoff by virus</keyword>
<keyword evidence="4" id="KW-0945">Host-virus interaction</keyword>
<evidence type="ECO:0000256" key="8">
    <source>
        <dbReference type="ARBA" id="ARBA00022921"/>
    </source>
</evidence>
<feature type="region of interest" description="Disordered" evidence="14">
    <location>
        <begin position="593"/>
        <end position="628"/>
    </location>
</feature>
<dbReference type="GO" id="GO:0039657">
    <property type="term" value="P:symbiont-mediated suppression of host gene expression"/>
    <property type="evidence" value="ECO:0007669"/>
    <property type="project" value="UniProtKB-KW"/>
</dbReference>
<keyword evidence="1" id="KW-0813">Transport</keyword>
<keyword evidence="2" id="KW-0488">Methylation</keyword>
<evidence type="ECO:0000256" key="7">
    <source>
        <dbReference type="ARBA" id="ARBA00022884"/>
    </source>
</evidence>
<evidence type="ECO:0000256" key="4">
    <source>
        <dbReference type="ARBA" id="ARBA00022581"/>
    </source>
</evidence>
<evidence type="ECO:0000256" key="9">
    <source>
        <dbReference type="ARBA" id="ARBA00022995"/>
    </source>
</evidence>
<dbReference type="InterPro" id="IPR003381">
    <property type="entry name" value="L4"/>
</dbReference>
<evidence type="ECO:0000313" key="15">
    <source>
        <dbReference type="EMBL" id="AFV70645.1"/>
    </source>
</evidence>
<keyword evidence="5" id="KW-1155">Translational shunt</keyword>
<keyword evidence="8" id="KW-0426">Late protein</keyword>
<evidence type="ECO:0000256" key="1">
    <source>
        <dbReference type="ARBA" id="ARBA00022448"/>
    </source>
</evidence>
<dbReference type="RefSeq" id="YP_007347009.1">
    <property type="nucleotide sequence ID" value="NC_020074.1"/>
</dbReference>
<dbReference type="KEGG" id="vg:14443564"/>
<protein>
    <submittedName>
        <fullName evidence="15">100K</fullName>
    </submittedName>
</protein>
<name>K9MNU7_9ADEN</name>
<dbReference type="GeneID" id="14443564"/>
<evidence type="ECO:0000256" key="3">
    <source>
        <dbReference type="ARBA" id="ARBA00022553"/>
    </source>
</evidence>
<dbReference type="GO" id="GO:0039606">
    <property type="term" value="P:symbiont-mediated suppression of host translation initiation"/>
    <property type="evidence" value="ECO:0007669"/>
    <property type="project" value="UniProtKB-KW"/>
</dbReference>
<keyword evidence="12" id="KW-1262">Eukaryotic host gene expression shutoff by virus</keyword>
<keyword evidence="11" id="KW-1035">Host cytoplasm</keyword>
<keyword evidence="16" id="KW-1185">Reference proteome</keyword>
<evidence type="ECO:0000256" key="10">
    <source>
        <dbReference type="ARBA" id="ARBA00023186"/>
    </source>
</evidence>
<dbReference type="Pfam" id="PF02438">
    <property type="entry name" value="Adeno_100"/>
    <property type="match status" value="1"/>
</dbReference>
<evidence type="ECO:0000256" key="11">
    <source>
        <dbReference type="ARBA" id="ARBA00023200"/>
    </source>
</evidence>
<evidence type="ECO:0000256" key="13">
    <source>
        <dbReference type="ARBA" id="ARBA00023325"/>
    </source>
</evidence>
<evidence type="ECO:0000256" key="2">
    <source>
        <dbReference type="ARBA" id="ARBA00022481"/>
    </source>
</evidence>
<accession>K9MNU7</accession>
<keyword evidence="10" id="KW-0143">Chaperone</keyword>
<feature type="compositionally biased region" description="Basic and acidic residues" evidence="14">
    <location>
        <begin position="616"/>
        <end position="628"/>
    </location>
</feature>
<keyword evidence="3" id="KW-0597">Phosphoprotein</keyword>
<evidence type="ECO:0000256" key="14">
    <source>
        <dbReference type="SAM" id="MobiDB-lite"/>
    </source>
</evidence>
<evidence type="ECO:0000313" key="16">
    <source>
        <dbReference type="Proteomes" id="UP000108614"/>
    </source>
</evidence>
<keyword evidence="6" id="KW-1193">Eukaryotic host translation shutoff by virus</keyword>
<evidence type="ECO:0000256" key="5">
    <source>
        <dbReference type="ARBA" id="ARBA00022586"/>
    </source>
</evidence>
<dbReference type="GO" id="GO:0039704">
    <property type="term" value="P:viral translational shunt"/>
    <property type="evidence" value="ECO:0007669"/>
    <property type="project" value="InterPro"/>
</dbReference>
<organism evidence="15 16">
    <name type="scientific">Bovine adenovirus 6</name>
    <dbReference type="NCBI Taxonomy" id="111167"/>
    <lineage>
        <taxon>Viruses</taxon>
        <taxon>Varidnaviria</taxon>
        <taxon>Bamfordvirae</taxon>
        <taxon>Preplasmiviricota</taxon>
        <taxon>Polisuviricotina</taxon>
        <taxon>Pharingeaviricetes</taxon>
        <taxon>Rowavirales</taxon>
        <taxon>Adenoviridae</taxon>
        <taxon>Barthadenovirus</taxon>
        <taxon>Barthadenovirus bossextum</taxon>
        <taxon>Bovine atadenovirus E</taxon>
    </lineage>
</organism>
<dbReference type="GO" id="GO:0003723">
    <property type="term" value="F:RNA binding"/>
    <property type="evidence" value="ECO:0007669"/>
    <property type="project" value="UniProtKB-KW"/>
</dbReference>
<dbReference type="Proteomes" id="UP000108614">
    <property type="component" value="Segment"/>
</dbReference>
<dbReference type="OrthoDB" id="2556at10239"/>